<dbReference type="Proteomes" id="UP001144978">
    <property type="component" value="Unassembled WGS sequence"/>
</dbReference>
<accession>A0ACC1P980</accession>
<evidence type="ECO:0000313" key="1">
    <source>
        <dbReference type="EMBL" id="KAJ2988754.1"/>
    </source>
</evidence>
<sequence length="242" mass="27670">MKNDDPKFRVLADNDCRAFVVVSEEQRHGDSYREQSWIWGDFSFAGRLAEGNLEKFVYHSMKAHWFRQNALRSRWQEEMHLRREEMYRTLKFFEHHERQWKARADERMRYGDHGAAALRAGSVTVGQGWLRALANGSHPRWKRRWVWPHEAKMLMDRVSAVCEVAGGGWCDLWCGVAPSGGTDLWKNAMKAAGHGAPFLCPCYGTQADSPTPARGFRVLSGSAELVMDVWPDAICPSSGKKL</sequence>
<organism evidence="1 2">
    <name type="scientific">Trametes sanguinea</name>
    <dbReference type="NCBI Taxonomy" id="158606"/>
    <lineage>
        <taxon>Eukaryota</taxon>
        <taxon>Fungi</taxon>
        <taxon>Dikarya</taxon>
        <taxon>Basidiomycota</taxon>
        <taxon>Agaricomycotina</taxon>
        <taxon>Agaricomycetes</taxon>
        <taxon>Polyporales</taxon>
        <taxon>Polyporaceae</taxon>
        <taxon>Trametes</taxon>
    </lineage>
</organism>
<dbReference type="EMBL" id="JANSHE010002913">
    <property type="protein sequence ID" value="KAJ2988754.1"/>
    <property type="molecule type" value="Genomic_DNA"/>
</dbReference>
<name>A0ACC1P980_9APHY</name>
<proteinExistence type="predicted"/>
<gene>
    <name evidence="1" type="ORF">NUW54_g9011</name>
</gene>
<keyword evidence="2" id="KW-1185">Reference proteome</keyword>
<comment type="caution">
    <text evidence="1">The sequence shown here is derived from an EMBL/GenBank/DDBJ whole genome shotgun (WGS) entry which is preliminary data.</text>
</comment>
<evidence type="ECO:0000313" key="2">
    <source>
        <dbReference type="Proteomes" id="UP001144978"/>
    </source>
</evidence>
<protein>
    <submittedName>
        <fullName evidence="1">Uncharacterized protein</fullName>
    </submittedName>
</protein>
<reference evidence="1" key="1">
    <citation type="submission" date="2022-08" db="EMBL/GenBank/DDBJ databases">
        <title>Genome Sequence of Pycnoporus sanguineus.</title>
        <authorList>
            <person name="Buettner E."/>
        </authorList>
    </citation>
    <scope>NUCLEOTIDE SEQUENCE</scope>
    <source>
        <strain evidence="1">CG-C14</strain>
    </source>
</reference>